<accession>A0A3M7MEY5</accession>
<protein>
    <submittedName>
        <fullName evidence="3">CHRD superfamily</fullName>
    </submittedName>
</protein>
<feature type="domain" description="CHRD" evidence="2">
    <location>
        <begin position="61"/>
        <end position="120"/>
    </location>
</feature>
<dbReference type="Pfam" id="PF07452">
    <property type="entry name" value="CHRD"/>
    <property type="match status" value="1"/>
</dbReference>
<feature type="signal peptide" evidence="1">
    <location>
        <begin position="1"/>
        <end position="23"/>
    </location>
</feature>
<evidence type="ECO:0000313" key="4">
    <source>
        <dbReference type="Proteomes" id="UP000265663"/>
    </source>
</evidence>
<proteinExistence type="predicted"/>
<evidence type="ECO:0000256" key="1">
    <source>
        <dbReference type="SAM" id="SignalP"/>
    </source>
</evidence>
<evidence type="ECO:0000259" key="2">
    <source>
        <dbReference type="Pfam" id="PF07452"/>
    </source>
</evidence>
<keyword evidence="1" id="KW-0732">Signal</keyword>
<dbReference type="OrthoDB" id="3554264at2759"/>
<dbReference type="AlphaFoldDB" id="A0A3M7MEY5"/>
<gene>
    <name evidence="3" type="ORF">GMOD_00009571</name>
</gene>
<feature type="chain" id="PRO_5018253107" evidence="1">
    <location>
        <begin position="24"/>
        <end position="142"/>
    </location>
</feature>
<dbReference type="EMBL" id="KE747838">
    <property type="protein sequence ID" value="RMZ73061.1"/>
    <property type="molecule type" value="Genomic_DNA"/>
</dbReference>
<reference evidence="3 4" key="1">
    <citation type="journal article" date="2014" name="PLoS ONE">
        <title>De novo Genome Assembly of the Fungal Plant Pathogen Pyrenophora semeniperda.</title>
        <authorList>
            <person name="Soliai M.M."/>
            <person name="Meyer S.E."/>
            <person name="Udall J.A."/>
            <person name="Elzinga D.E."/>
            <person name="Hermansen R.A."/>
            <person name="Bodily P.M."/>
            <person name="Hart A.A."/>
            <person name="Coleman C.E."/>
        </authorList>
    </citation>
    <scope>NUCLEOTIDE SEQUENCE [LARGE SCALE GENOMIC DNA]</scope>
    <source>
        <strain evidence="3 4">CCB06</strain>
        <tissue evidence="3">Mycelium</tissue>
    </source>
</reference>
<keyword evidence="4" id="KW-1185">Reference proteome</keyword>
<name>A0A3M7MEY5_9PLEO</name>
<dbReference type="Proteomes" id="UP000265663">
    <property type="component" value="Unassembled WGS sequence"/>
</dbReference>
<evidence type="ECO:0000313" key="3">
    <source>
        <dbReference type="EMBL" id="RMZ73061.1"/>
    </source>
</evidence>
<dbReference type="InterPro" id="IPR010895">
    <property type="entry name" value="CHRD"/>
</dbReference>
<sequence>MHFPTTATTLLASLIVTTPLSLATPSGNNIWPKHSNQRTFSFDAEYTIKASPEQVIATTGESAPGQPGAVGLFHYAINIADNVICYNISLSGVTGEYKSPAATATHIHEAARGKAGPPRIVCSPLPPLFLSFLRLGWMLLRL</sequence>
<organism evidence="3 4">
    <name type="scientific">Pyrenophora seminiperda CCB06</name>
    <dbReference type="NCBI Taxonomy" id="1302712"/>
    <lineage>
        <taxon>Eukaryota</taxon>
        <taxon>Fungi</taxon>
        <taxon>Dikarya</taxon>
        <taxon>Ascomycota</taxon>
        <taxon>Pezizomycotina</taxon>
        <taxon>Dothideomycetes</taxon>
        <taxon>Pleosporomycetidae</taxon>
        <taxon>Pleosporales</taxon>
        <taxon>Pleosporineae</taxon>
        <taxon>Pleosporaceae</taxon>
        <taxon>Pyrenophora</taxon>
    </lineage>
</organism>